<gene>
    <name evidence="4" type="ORF">GCM10009416_41470</name>
</gene>
<accession>A0ABP3R0K0</accession>
<feature type="short sequence motif" description="DGA/G" evidence="2">
    <location>
        <begin position="326"/>
        <end position="328"/>
    </location>
</feature>
<dbReference type="RefSeq" id="WP_343897314.1">
    <property type="nucleotide sequence ID" value="NZ_BAAAFZ010000069.1"/>
</dbReference>
<feature type="short sequence motif" description="GXSXG" evidence="2">
    <location>
        <begin position="88"/>
        <end position="92"/>
    </location>
</feature>
<feature type="active site" description="Nucleophile" evidence="2">
    <location>
        <position position="90"/>
    </location>
</feature>
<feature type="active site" description="Proton acceptor" evidence="2">
    <location>
        <position position="326"/>
    </location>
</feature>
<comment type="caution">
    <text evidence="2">Lacks conserved residue(s) required for the propagation of feature annotation.</text>
</comment>
<keyword evidence="2" id="KW-0442">Lipid degradation</keyword>
<keyword evidence="5" id="KW-1185">Reference proteome</keyword>
<name>A0ABP3R0K0_9PROT</name>
<protein>
    <recommendedName>
        <fullName evidence="3">PNPLA domain-containing protein</fullName>
    </recommendedName>
</protein>
<dbReference type="Proteomes" id="UP001501588">
    <property type="component" value="Unassembled WGS sequence"/>
</dbReference>
<proteinExistence type="predicted"/>
<evidence type="ECO:0000313" key="4">
    <source>
        <dbReference type="EMBL" id="GAA0599009.1"/>
    </source>
</evidence>
<keyword evidence="2" id="KW-0378">Hydrolase</keyword>
<sequence length="588" mass="63673">MPEADTGFDAAATEARLRLPLVPREDGVFRLGLVLNGTVSAGAWTAGALDFLVEALDLWEDKKREDRERGDGRPTVPDHEMRLGVVGGASGGGVCAALLARAAGWDFPHATDAGAKSNRSNPFWRAWVEELDMARMLDPSDLSAPGSVPASLLSGAAVEAAAGVVLGWPNGDMRPRRRAWLADPLRVALTLTNLRGVPYRIDFGPDGAGRSRSSHYVDHADHALFAFPTGEGGGADGAPGLRGDECPVLGPADWERFSEFTKATSAFPGCFPARRLRRPVADYDWRGVVLPGEKGQPPRIALRRPAWDALDPPVRRDLPYGFDCVDGGALNNQPVELVRTALSGLGGSNPRDPKEADAAVLLLDPCAAVPRCDPPPPVERDMLGVLGGLAAAWMDQGRFATSDLLLALDPDVSSRFLLTARRERDGKQRHGGAALATGGMGAFLGFFGRELRVHDYLMGRENCRYFLMHDFVLHEDNPVFRGFAARHPGVAEEYRPCPGHGDWLPIVPVAEHLRVPRLLPPWPRAAVDPANLSEPLEERFGLLLRRLLDHHGVDIPLDGLLVDWIAARKLARAMEARLREALESGALN</sequence>
<dbReference type="SUPFAM" id="SSF52151">
    <property type="entry name" value="FabD/lysophospholipase-like"/>
    <property type="match status" value="1"/>
</dbReference>
<dbReference type="PROSITE" id="PS51635">
    <property type="entry name" value="PNPLA"/>
    <property type="match status" value="1"/>
</dbReference>
<comment type="caution">
    <text evidence="4">The sequence shown here is derived from an EMBL/GenBank/DDBJ whole genome shotgun (WGS) entry which is preliminary data.</text>
</comment>
<reference evidence="5" key="1">
    <citation type="journal article" date="2019" name="Int. J. Syst. Evol. Microbiol.">
        <title>The Global Catalogue of Microorganisms (GCM) 10K type strain sequencing project: providing services to taxonomists for standard genome sequencing and annotation.</title>
        <authorList>
            <consortium name="The Broad Institute Genomics Platform"/>
            <consortium name="The Broad Institute Genome Sequencing Center for Infectious Disease"/>
            <person name="Wu L."/>
            <person name="Ma J."/>
        </authorList>
    </citation>
    <scope>NUCLEOTIDE SEQUENCE [LARGE SCALE GENOMIC DNA]</scope>
    <source>
        <strain evidence="5">JCM 9933</strain>
    </source>
</reference>
<keyword evidence="1 2" id="KW-0443">Lipid metabolism</keyword>
<dbReference type="InterPro" id="IPR016035">
    <property type="entry name" value="Acyl_Trfase/lysoPLipase"/>
</dbReference>
<feature type="domain" description="PNPLA" evidence="3">
    <location>
        <begin position="33"/>
        <end position="339"/>
    </location>
</feature>
<dbReference type="InterPro" id="IPR002641">
    <property type="entry name" value="PNPLA_dom"/>
</dbReference>
<evidence type="ECO:0000256" key="2">
    <source>
        <dbReference type="PROSITE-ProRule" id="PRU01161"/>
    </source>
</evidence>
<dbReference type="EMBL" id="BAAAFZ010000069">
    <property type="protein sequence ID" value="GAA0599009.1"/>
    <property type="molecule type" value="Genomic_DNA"/>
</dbReference>
<evidence type="ECO:0000259" key="3">
    <source>
        <dbReference type="PROSITE" id="PS51635"/>
    </source>
</evidence>
<evidence type="ECO:0000313" key="5">
    <source>
        <dbReference type="Proteomes" id="UP001501588"/>
    </source>
</evidence>
<organism evidence="4 5">
    <name type="scientific">Craurococcus roseus</name>
    <dbReference type="NCBI Taxonomy" id="77585"/>
    <lineage>
        <taxon>Bacteria</taxon>
        <taxon>Pseudomonadati</taxon>
        <taxon>Pseudomonadota</taxon>
        <taxon>Alphaproteobacteria</taxon>
        <taxon>Acetobacterales</taxon>
        <taxon>Acetobacteraceae</taxon>
        <taxon>Craurococcus</taxon>
    </lineage>
</organism>
<evidence type="ECO:0000256" key="1">
    <source>
        <dbReference type="ARBA" id="ARBA00023098"/>
    </source>
</evidence>